<dbReference type="PROSITE" id="PS50088">
    <property type="entry name" value="ANK_REPEAT"/>
    <property type="match status" value="2"/>
</dbReference>
<evidence type="ECO:0000256" key="4">
    <source>
        <dbReference type="SAM" id="MobiDB-lite"/>
    </source>
</evidence>
<dbReference type="EMBL" id="CAJNJA010019753">
    <property type="protein sequence ID" value="CAE7450194.1"/>
    <property type="molecule type" value="Genomic_DNA"/>
</dbReference>
<dbReference type="Gene3D" id="1.25.40.20">
    <property type="entry name" value="Ankyrin repeat-containing domain"/>
    <property type="match status" value="2"/>
</dbReference>
<reference evidence="6" key="1">
    <citation type="submission" date="2021-02" db="EMBL/GenBank/DDBJ databases">
        <authorList>
            <person name="Dougan E. K."/>
            <person name="Rhodes N."/>
            <person name="Thang M."/>
            <person name="Chan C."/>
        </authorList>
    </citation>
    <scope>NUCLEOTIDE SEQUENCE</scope>
</reference>
<keyword evidence="1" id="KW-0677">Repeat</keyword>
<comment type="caution">
    <text evidence="6">The sequence shown here is derived from an EMBL/GenBank/DDBJ whole genome shotgun (WGS) entry which is preliminary data.</text>
</comment>
<keyword evidence="7" id="KW-1185">Reference proteome</keyword>
<accession>A0A812RQQ1</accession>
<dbReference type="InterPro" id="IPR002110">
    <property type="entry name" value="Ankyrin_rpt"/>
</dbReference>
<evidence type="ECO:0000256" key="3">
    <source>
        <dbReference type="PROSITE-ProRule" id="PRU00023"/>
    </source>
</evidence>
<organism evidence="6 7">
    <name type="scientific">Symbiodinium necroappetens</name>
    <dbReference type="NCBI Taxonomy" id="1628268"/>
    <lineage>
        <taxon>Eukaryota</taxon>
        <taxon>Sar</taxon>
        <taxon>Alveolata</taxon>
        <taxon>Dinophyceae</taxon>
        <taxon>Suessiales</taxon>
        <taxon>Symbiodiniaceae</taxon>
        <taxon>Symbiodinium</taxon>
    </lineage>
</organism>
<dbReference type="Pfam" id="PF26235">
    <property type="entry name" value="zf-KKT2_KKT3"/>
    <property type="match status" value="1"/>
</dbReference>
<sequence length="489" mass="54154">MLSSSATPATCHESGASIEEEALAGQQNVQPKELDSPLRSAVTASHPELVQRLLRGRADVNGKDTRGVTPLHLAVFKGRQHIVNMLLSAAADANARDCHGQSPIFFAPSRQICETLMARSADLSLVNIRNQTPLHLLARAGLHDAAACVLEVLQAPVLELEDFSGATPLLHAAHSKVRSIARMLRAKKEQKLDTSFRQVQPVAPKAEQIEFDAEKEEQEEEPPTPTPRSKCPTGHELAAFETPEDGFLCSLCDCEFPSNTTLYGCRPCDYDLCRDCLTSVAVHATGYKEFVAMFPELQGFRETARSGESVLAGEADVSERTSETDSFASQQVFAEEAQAGIEEEDGCLFWQVLLKKEGEQDKFGFAQANGKMEFEIRLEGKSFESGKRSRLPGPDMLVVKRIYPDGLLQKWNARAPQLEVRTQDRILAVNDQTDVEAMAREIHAPRIFLQMVRFPDRFIIGLSKENGSKLGFRFERPQGTFAEEVRITE</sequence>
<proteinExistence type="predicted"/>
<keyword evidence="2 3" id="KW-0040">ANK repeat</keyword>
<dbReference type="InterPro" id="IPR058800">
    <property type="entry name" value="Znf-KKT2_KKT3"/>
</dbReference>
<evidence type="ECO:0000256" key="1">
    <source>
        <dbReference type="ARBA" id="ARBA00022737"/>
    </source>
</evidence>
<dbReference type="OrthoDB" id="418469at2759"/>
<feature type="region of interest" description="Disordered" evidence="4">
    <location>
        <begin position="212"/>
        <end position="234"/>
    </location>
</feature>
<dbReference type="InterPro" id="IPR036770">
    <property type="entry name" value="Ankyrin_rpt-contain_sf"/>
</dbReference>
<feature type="repeat" description="ANK" evidence="3">
    <location>
        <begin position="33"/>
        <end position="65"/>
    </location>
</feature>
<dbReference type="PROSITE" id="PS50297">
    <property type="entry name" value="ANK_REP_REGION"/>
    <property type="match status" value="1"/>
</dbReference>
<evidence type="ECO:0000313" key="7">
    <source>
        <dbReference type="Proteomes" id="UP000601435"/>
    </source>
</evidence>
<dbReference type="SMART" id="SM00248">
    <property type="entry name" value="ANK"/>
    <property type="match status" value="4"/>
</dbReference>
<dbReference type="Proteomes" id="UP000601435">
    <property type="component" value="Unassembled WGS sequence"/>
</dbReference>
<dbReference type="AlphaFoldDB" id="A0A812RQQ1"/>
<evidence type="ECO:0000259" key="5">
    <source>
        <dbReference type="Pfam" id="PF26235"/>
    </source>
</evidence>
<dbReference type="Pfam" id="PF12796">
    <property type="entry name" value="Ank_2"/>
    <property type="match status" value="1"/>
</dbReference>
<evidence type="ECO:0000256" key="2">
    <source>
        <dbReference type="ARBA" id="ARBA00023043"/>
    </source>
</evidence>
<dbReference type="SUPFAM" id="SSF48403">
    <property type="entry name" value="Ankyrin repeat"/>
    <property type="match status" value="1"/>
</dbReference>
<dbReference type="PANTHER" id="PTHR24173">
    <property type="entry name" value="ANKYRIN REPEAT CONTAINING"/>
    <property type="match status" value="1"/>
</dbReference>
<feature type="non-terminal residue" evidence="6">
    <location>
        <position position="489"/>
    </location>
</feature>
<feature type="domain" description="KKT2/KKT3 zinc finger" evidence="5">
    <location>
        <begin position="230"/>
        <end position="279"/>
    </location>
</feature>
<gene>
    <name evidence="6" type="primary">secG</name>
    <name evidence="6" type="ORF">SNEC2469_LOCUS12465</name>
</gene>
<name>A0A812RQQ1_9DINO</name>
<protein>
    <submittedName>
        <fullName evidence="6">SecG protein</fullName>
    </submittedName>
</protein>
<evidence type="ECO:0000313" key="6">
    <source>
        <dbReference type="EMBL" id="CAE7450194.1"/>
    </source>
</evidence>
<dbReference type="PANTHER" id="PTHR24173:SF74">
    <property type="entry name" value="ANKYRIN REPEAT DOMAIN-CONTAINING PROTEIN 16"/>
    <property type="match status" value="1"/>
</dbReference>
<feature type="repeat" description="ANK" evidence="3">
    <location>
        <begin position="66"/>
        <end position="98"/>
    </location>
</feature>
<feature type="compositionally biased region" description="Acidic residues" evidence="4">
    <location>
        <begin position="212"/>
        <end position="222"/>
    </location>
</feature>